<organism evidence="1 2">
    <name type="scientific">Clostridium chromiireducens</name>
    <dbReference type="NCBI Taxonomy" id="225345"/>
    <lineage>
        <taxon>Bacteria</taxon>
        <taxon>Bacillati</taxon>
        <taxon>Bacillota</taxon>
        <taxon>Clostridia</taxon>
        <taxon>Eubacteriales</taxon>
        <taxon>Clostridiaceae</taxon>
        <taxon>Clostridium</taxon>
    </lineage>
</organism>
<proteinExistence type="predicted"/>
<protein>
    <submittedName>
        <fullName evidence="1">Uncharacterized protein</fullName>
    </submittedName>
</protein>
<reference evidence="1" key="1">
    <citation type="submission" date="2019-12" db="EMBL/GenBank/DDBJ databases">
        <title>Microbes associate with the intestines of laboratory mice.</title>
        <authorList>
            <person name="Navarre W."/>
            <person name="Wong E."/>
        </authorList>
    </citation>
    <scope>NUCLEOTIDE SEQUENCE</scope>
    <source>
        <strain evidence="1">NM79_F5</strain>
    </source>
</reference>
<evidence type="ECO:0000313" key="1">
    <source>
        <dbReference type="EMBL" id="MVX64936.1"/>
    </source>
</evidence>
<name>A0A964RNF2_9CLOT</name>
<comment type="caution">
    <text evidence="1">The sequence shown here is derived from an EMBL/GenBank/DDBJ whole genome shotgun (WGS) entry which is preliminary data.</text>
</comment>
<gene>
    <name evidence="1" type="ORF">GKZ28_14670</name>
</gene>
<accession>A0A964RNF2</accession>
<evidence type="ECO:0000313" key="2">
    <source>
        <dbReference type="Proteomes" id="UP000656077"/>
    </source>
</evidence>
<dbReference type="Proteomes" id="UP000656077">
    <property type="component" value="Unassembled WGS sequence"/>
</dbReference>
<dbReference type="AlphaFoldDB" id="A0A964RNF2"/>
<dbReference type="EMBL" id="WSRQ01000023">
    <property type="protein sequence ID" value="MVX64936.1"/>
    <property type="molecule type" value="Genomic_DNA"/>
</dbReference>
<dbReference type="RefSeq" id="WP_160359758.1">
    <property type="nucleotide sequence ID" value="NZ_WSRQ01000023.1"/>
</dbReference>
<sequence length="64" mass="7276">MKNKKVKGILEGFNNNMRVIMTHFTEDGEVTEPISVDMAEFIINSWNETVEKFGNAGIELESEI</sequence>